<name>A0A7W3JU80_9MICO</name>
<keyword evidence="3" id="KW-1185">Reference proteome</keyword>
<dbReference type="Pfam" id="PF13302">
    <property type="entry name" value="Acetyltransf_3"/>
    <property type="match status" value="1"/>
</dbReference>
<protein>
    <submittedName>
        <fullName evidence="2">RimJ/RimL family protein N-acetyltransferase</fullName>
    </submittedName>
</protein>
<dbReference type="AlphaFoldDB" id="A0A7W3JU80"/>
<evidence type="ECO:0000313" key="3">
    <source>
        <dbReference type="Proteomes" id="UP000524237"/>
    </source>
</evidence>
<dbReference type="InterPro" id="IPR016181">
    <property type="entry name" value="Acyl_CoA_acyltransferase"/>
</dbReference>
<keyword evidence="2" id="KW-0808">Transferase</keyword>
<dbReference type="GO" id="GO:0008999">
    <property type="term" value="F:protein-N-terminal-alanine acetyltransferase activity"/>
    <property type="evidence" value="ECO:0007669"/>
    <property type="project" value="TreeGrafter"/>
</dbReference>
<dbReference type="SUPFAM" id="SSF55729">
    <property type="entry name" value="Acyl-CoA N-acyltransferases (Nat)"/>
    <property type="match status" value="1"/>
</dbReference>
<comment type="caution">
    <text evidence="2">The sequence shown here is derived from an EMBL/GenBank/DDBJ whole genome shotgun (WGS) entry which is preliminary data.</text>
</comment>
<organism evidence="2 3">
    <name type="scientific">Alpinimonas psychrophila</name>
    <dbReference type="NCBI Taxonomy" id="748908"/>
    <lineage>
        <taxon>Bacteria</taxon>
        <taxon>Bacillati</taxon>
        <taxon>Actinomycetota</taxon>
        <taxon>Actinomycetes</taxon>
        <taxon>Micrococcales</taxon>
        <taxon>Microbacteriaceae</taxon>
        <taxon>Alpinimonas</taxon>
    </lineage>
</organism>
<accession>A0A7W3JU80</accession>
<dbReference type="EMBL" id="JACGWU010000003">
    <property type="protein sequence ID" value="MBA8829270.1"/>
    <property type="molecule type" value="Genomic_DNA"/>
</dbReference>
<dbReference type="PROSITE" id="PS51186">
    <property type="entry name" value="GNAT"/>
    <property type="match status" value="1"/>
</dbReference>
<feature type="domain" description="N-acetyltransferase" evidence="1">
    <location>
        <begin position="7"/>
        <end position="178"/>
    </location>
</feature>
<evidence type="ECO:0000259" key="1">
    <source>
        <dbReference type="PROSITE" id="PS51186"/>
    </source>
</evidence>
<evidence type="ECO:0000313" key="2">
    <source>
        <dbReference type="EMBL" id="MBA8829270.1"/>
    </source>
</evidence>
<reference evidence="2 3" key="1">
    <citation type="submission" date="2020-07" db="EMBL/GenBank/DDBJ databases">
        <title>Sequencing the genomes of 1000 actinobacteria strains.</title>
        <authorList>
            <person name="Klenk H.-P."/>
        </authorList>
    </citation>
    <scope>NUCLEOTIDE SEQUENCE [LARGE SCALE GENOMIC DNA]</scope>
    <source>
        <strain evidence="2 3">DSM 23737</strain>
    </source>
</reference>
<dbReference type="PANTHER" id="PTHR43441">
    <property type="entry name" value="RIBOSOMAL-PROTEIN-SERINE ACETYLTRANSFERASE"/>
    <property type="match status" value="1"/>
</dbReference>
<dbReference type="InterPro" id="IPR000182">
    <property type="entry name" value="GNAT_dom"/>
</dbReference>
<dbReference type="Gene3D" id="3.40.630.30">
    <property type="match status" value="1"/>
</dbReference>
<sequence>MRTDLPIPTRRFDLVSLDASFAGERYQGWLSNENVNRYLETRFLSQDGDALIAYVNQILESVHSYLFAIVARESGAHIGNIKIGPINPVHSSAAIGLVIGEHEWWGKGVATEVIGALSEWGFAELKLAKITAGSYASNRGSIKAFLTCGFRQEGLQESQVMLRTGERDDVVLLGKLNPADAVGGAGG</sequence>
<dbReference type="InterPro" id="IPR051908">
    <property type="entry name" value="Ribosomal_N-acetyltransferase"/>
</dbReference>
<dbReference type="RefSeq" id="WP_182484708.1">
    <property type="nucleotide sequence ID" value="NZ_JACGWU010000003.1"/>
</dbReference>
<proteinExistence type="predicted"/>
<dbReference type="GO" id="GO:0005737">
    <property type="term" value="C:cytoplasm"/>
    <property type="evidence" value="ECO:0007669"/>
    <property type="project" value="TreeGrafter"/>
</dbReference>
<dbReference type="GO" id="GO:1990189">
    <property type="term" value="F:protein N-terminal-serine acetyltransferase activity"/>
    <property type="evidence" value="ECO:0007669"/>
    <property type="project" value="TreeGrafter"/>
</dbReference>
<dbReference type="Proteomes" id="UP000524237">
    <property type="component" value="Unassembled WGS sequence"/>
</dbReference>
<dbReference type="PANTHER" id="PTHR43441:SF11">
    <property type="entry name" value="RIBOSOMAL-PROTEIN-SERINE ACETYLTRANSFERASE"/>
    <property type="match status" value="1"/>
</dbReference>
<gene>
    <name evidence="2" type="ORF">FB555_001373</name>
</gene>